<dbReference type="Proteomes" id="UP000244722">
    <property type="component" value="Unassembled WGS sequence"/>
</dbReference>
<dbReference type="EMBL" id="NESQ01000093">
    <property type="protein sequence ID" value="PUU79379.1"/>
    <property type="molecule type" value="Genomic_DNA"/>
</dbReference>
<feature type="chain" id="PRO_5015557017" evidence="1">
    <location>
        <begin position="23"/>
        <end position="103"/>
    </location>
</feature>
<sequence length="103" mass="11623">MALQSRLKGVLLCQVFLDVWKALTLNPDSWSVSILHGATESSKGGGILLGFFSPGCLESADFKARFREREACDHGALKRWHSTRSHLSTTKRASPYKYFPWCY</sequence>
<organism evidence="2 3">
    <name type="scientific">Tuber borchii</name>
    <name type="common">White truffle</name>
    <dbReference type="NCBI Taxonomy" id="42251"/>
    <lineage>
        <taxon>Eukaryota</taxon>
        <taxon>Fungi</taxon>
        <taxon>Dikarya</taxon>
        <taxon>Ascomycota</taxon>
        <taxon>Pezizomycotina</taxon>
        <taxon>Pezizomycetes</taxon>
        <taxon>Pezizales</taxon>
        <taxon>Tuberaceae</taxon>
        <taxon>Tuber</taxon>
    </lineage>
</organism>
<gene>
    <name evidence="2" type="ORF">B9Z19DRAFT_1081804</name>
</gene>
<reference evidence="2 3" key="1">
    <citation type="submission" date="2017-04" db="EMBL/GenBank/DDBJ databases">
        <title>Draft genome sequence of Tuber borchii Vittad., a whitish edible truffle.</title>
        <authorList>
            <consortium name="DOE Joint Genome Institute"/>
            <person name="Murat C."/>
            <person name="Kuo A."/>
            <person name="Barry K.W."/>
            <person name="Clum A."/>
            <person name="Dockter R.B."/>
            <person name="Fauchery L."/>
            <person name="Iotti M."/>
            <person name="Kohler A."/>
            <person name="Labutti K."/>
            <person name="Lindquist E.A."/>
            <person name="Lipzen A."/>
            <person name="Ohm R.A."/>
            <person name="Wang M."/>
            <person name="Grigoriev I.V."/>
            <person name="Zambonelli A."/>
            <person name="Martin F.M."/>
        </authorList>
    </citation>
    <scope>NUCLEOTIDE SEQUENCE [LARGE SCALE GENOMIC DNA]</scope>
    <source>
        <strain evidence="2 3">Tbo3840</strain>
    </source>
</reference>
<dbReference type="AlphaFoldDB" id="A0A2T6ZV66"/>
<evidence type="ECO:0000313" key="2">
    <source>
        <dbReference type="EMBL" id="PUU79379.1"/>
    </source>
</evidence>
<evidence type="ECO:0000313" key="3">
    <source>
        <dbReference type="Proteomes" id="UP000244722"/>
    </source>
</evidence>
<protein>
    <submittedName>
        <fullName evidence="2">Uncharacterized protein</fullName>
    </submittedName>
</protein>
<keyword evidence="3" id="KW-1185">Reference proteome</keyword>
<proteinExistence type="predicted"/>
<accession>A0A2T6ZV66</accession>
<keyword evidence="1" id="KW-0732">Signal</keyword>
<comment type="caution">
    <text evidence="2">The sequence shown here is derived from an EMBL/GenBank/DDBJ whole genome shotgun (WGS) entry which is preliminary data.</text>
</comment>
<feature type="signal peptide" evidence="1">
    <location>
        <begin position="1"/>
        <end position="22"/>
    </location>
</feature>
<name>A0A2T6ZV66_TUBBO</name>
<evidence type="ECO:0000256" key="1">
    <source>
        <dbReference type="SAM" id="SignalP"/>
    </source>
</evidence>